<dbReference type="Pfam" id="PF03216">
    <property type="entry name" value="Rhabdo_ncap_2"/>
    <property type="match status" value="1"/>
</dbReference>
<dbReference type="GO" id="GO:0030430">
    <property type="term" value="C:host cell cytoplasm"/>
    <property type="evidence" value="ECO:0007669"/>
    <property type="project" value="UniProtKB-SubCell"/>
</dbReference>
<dbReference type="GO" id="GO:0019013">
    <property type="term" value="C:viral nucleocapsid"/>
    <property type="evidence" value="ECO:0007669"/>
    <property type="project" value="UniProtKB-UniRule"/>
</dbReference>
<feature type="compositionally biased region" description="Basic and acidic residues" evidence="10">
    <location>
        <begin position="420"/>
        <end position="432"/>
    </location>
</feature>
<comment type="similarity">
    <text evidence="9">Belongs to the nucleorhabdovirus nucleocapsid protein family.</text>
</comment>
<reference evidence="11" key="1">
    <citation type="submission" date="2021-09" db="EMBL/GenBank/DDBJ databases">
        <title>Diversity of the virome associated with alfalfa (Medicago sativa L.) in Washington and Idaho States, USA.</title>
        <authorList>
            <person name="Nemchinov L."/>
            <person name="Irish B."/>
            <person name="Grinstead S."/>
            <person name="Shao J."/>
            <person name="Vieira P."/>
        </authorList>
    </citation>
    <scope>NUCLEOTIDE SEQUENCE</scope>
    <source>
        <strain evidence="11">ANRV1</strain>
    </source>
</reference>
<evidence type="ECO:0000256" key="6">
    <source>
        <dbReference type="ARBA" id="ARBA00023086"/>
    </source>
</evidence>
<evidence type="ECO:0000256" key="3">
    <source>
        <dbReference type="ARBA" id="ARBA00022561"/>
    </source>
</evidence>
<feature type="compositionally biased region" description="Polar residues" evidence="10">
    <location>
        <begin position="405"/>
        <end position="417"/>
    </location>
</feature>
<dbReference type="GO" id="GO:1990904">
    <property type="term" value="C:ribonucleoprotein complex"/>
    <property type="evidence" value="ECO:0007669"/>
    <property type="project" value="UniProtKB-UniRule"/>
</dbReference>
<sequence length="448" mass="50312">MAEDLTGLQEGVRPEISSGRQCIHREYKFEEAAKFPIYKISAKKDEEIVQFFNKFIDAKTKDVTEKDMLSFVGVALNLRHPITGQEIFHEPWTPDIMCSDFATAVPSETSKVSMMTQSGSPAVVTTIVPSTNDTAEESMKDQANAICFLLSWLTRYVVKSPSVALSLQYSKLPGTYMKFYQKSSKIFSKFAPDSAWILSLRSAFDAFVRVKNTLVLHVASAETRWKQGDPSAFNLLRFLYFQNLEFMGMHAYASIVSIINKVSLPPALILTWLRMSGAELAIDEAYLIMSTLDNGIIPSGMSKERLWKYARLLDARYFNRLRTSYAAELMATLAYIEIKLGISSEAGYDSPLNIFAIANNNHIKEIGRAKAEAFIQCKNKMISLSKDASIVDKIYYAEKMGMTETSKGLPTASNTMSGKRRAEEPPEKEESRKKKPPPVLNMPKPPPF</sequence>
<protein>
    <recommendedName>
        <fullName evidence="1 9">Nucleoprotein</fullName>
        <shortName evidence="9">NP</shortName>
        <shortName evidence="9">Protein N</shortName>
    </recommendedName>
    <alternativeName>
        <fullName evidence="8 9">Nucleocapsid protein</fullName>
    </alternativeName>
</protein>
<feature type="compositionally biased region" description="Pro residues" evidence="10">
    <location>
        <begin position="437"/>
        <end position="448"/>
    </location>
</feature>
<evidence type="ECO:0000256" key="1">
    <source>
        <dbReference type="ARBA" id="ARBA00014389"/>
    </source>
</evidence>
<keyword evidence="5 9" id="KW-0694">RNA-binding</keyword>
<dbReference type="InterPro" id="IPR004902">
    <property type="entry name" value="Rhabdo_ncap_2"/>
</dbReference>
<keyword evidence="3 9" id="KW-0167">Capsid protein</keyword>
<evidence type="ECO:0000256" key="5">
    <source>
        <dbReference type="ARBA" id="ARBA00022884"/>
    </source>
</evidence>
<name>A0A8K1TP50_9RHAB</name>
<evidence type="ECO:0000256" key="7">
    <source>
        <dbReference type="ARBA" id="ARBA00023274"/>
    </source>
</evidence>
<comment type="subunit">
    <text evidence="9">Homomultimerizes to form the nucleocapsid. Binds to viral genomic RNA.</text>
</comment>
<evidence type="ECO:0000256" key="4">
    <source>
        <dbReference type="ARBA" id="ARBA00022844"/>
    </source>
</evidence>
<feature type="region of interest" description="Disordered" evidence="10">
    <location>
        <begin position="405"/>
        <end position="448"/>
    </location>
</feature>
<keyword evidence="2 9" id="KW-1139">Helical capsid protein</keyword>
<evidence type="ECO:0000256" key="9">
    <source>
        <dbReference type="RuleBase" id="RU369108"/>
    </source>
</evidence>
<organism evidence="11">
    <name type="scientific">Alfalfa nucleorhabdovirus 1</name>
    <dbReference type="NCBI Taxonomy" id="2880254"/>
    <lineage>
        <taxon>Viruses</taxon>
        <taxon>Riboviria</taxon>
        <taxon>Orthornavirae</taxon>
        <taxon>Negarnaviricota</taxon>
        <taxon>Haploviricotina</taxon>
        <taxon>Monjiviricetes</taxon>
        <taxon>Mononegavirales</taxon>
        <taxon>Rhabdoviridae</taxon>
        <taxon>Nucleorhabdovirus</taxon>
    </lineage>
</organism>
<dbReference type="EMBL" id="OK514705">
    <property type="protein sequence ID" value="UGO47147.1"/>
    <property type="molecule type" value="Viral_cRNA"/>
</dbReference>
<keyword evidence="6 9" id="KW-0543">Viral nucleoprotein</keyword>
<evidence type="ECO:0000313" key="11">
    <source>
        <dbReference type="EMBL" id="UGO47147.1"/>
    </source>
</evidence>
<accession>A0A8K1TP50</accession>
<comment type="subcellular location">
    <subcellularLocation>
        <location evidence="9">Virion</location>
    </subcellularLocation>
    <subcellularLocation>
        <location evidence="9">Host cytoplasm</location>
    </subcellularLocation>
</comment>
<keyword evidence="9" id="KW-1035">Host cytoplasm</keyword>
<proteinExistence type="inferred from homology"/>
<evidence type="ECO:0000256" key="2">
    <source>
        <dbReference type="ARBA" id="ARBA00022497"/>
    </source>
</evidence>
<evidence type="ECO:0000256" key="8">
    <source>
        <dbReference type="ARBA" id="ARBA00033344"/>
    </source>
</evidence>
<dbReference type="GO" id="GO:0003723">
    <property type="term" value="F:RNA binding"/>
    <property type="evidence" value="ECO:0007669"/>
    <property type="project" value="UniProtKB-UniRule"/>
</dbReference>
<keyword evidence="4 9" id="KW-0946">Virion</keyword>
<keyword evidence="7 9" id="KW-0687">Ribonucleoprotein</keyword>
<evidence type="ECO:0000256" key="10">
    <source>
        <dbReference type="SAM" id="MobiDB-lite"/>
    </source>
</evidence>
<dbReference type="GO" id="GO:0019029">
    <property type="term" value="C:helical viral capsid"/>
    <property type="evidence" value="ECO:0007669"/>
    <property type="project" value="UniProtKB-UniRule"/>
</dbReference>
<comment type="function">
    <text evidence="9">Encapsidates the genome, protecting it from nucleases. The encapsidated genomic RNA is termed the nucleocapsid (NC) and serves as template for viral transcription and replication.</text>
</comment>